<accession>A0ABS2MDZ6</accession>
<dbReference type="InterPro" id="IPR045864">
    <property type="entry name" value="aa-tRNA-synth_II/BPL/LPL"/>
</dbReference>
<dbReference type="EC" id="6.3.4.15" evidence="3"/>
<feature type="domain" description="BPL/LPL catalytic" evidence="4">
    <location>
        <begin position="12"/>
        <end position="199"/>
    </location>
</feature>
<dbReference type="CDD" id="cd16442">
    <property type="entry name" value="BPL"/>
    <property type="match status" value="1"/>
</dbReference>
<proteinExistence type="predicted"/>
<dbReference type="Proteomes" id="UP000732378">
    <property type="component" value="Unassembled WGS sequence"/>
</dbReference>
<dbReference type="Pfam" id="PF03099">
    <property type="entry name" value="BPL_LplA_LipB"/>
    <property type="match status" value="1"/>
</dbReference>
<sequence>MPDTAPRRPPLDEPLDTTRLQVPGLSVEVVEESPSTNALVAGRAREGAPEGLVVVTEHQTAGRGRLDRAWTTPARSALTFSLLLRPRVPAEQWPWLPLLTGHAVAGALRSHAFPAGVKWPNDVLVDDRKVAGILVERVETPTGPAAVLGIGLNVRLPADLLPVPTATSLLVEAEERGVDLPARGLLLVTLLETLRAAYDDWQEGGDAAADRLRAAYADACVTLGRQVRVELPGADALVGTAVGVDRHGRLLVEPAEQAGGGAAVALSAGDVVHVRPA</sequence>
<dbReference type="EMBL" id="JAFBBZ010000001">
    <property type="protein sequence ID" value="MBM7509357.1"/>
    <property type="molecule type" value="Genomic_DNA"/>
</dbReference>
<reference evidence="5 6" key="1">
    <citation type="submission" date="2021-01" db="EMBL/GenBank/DDBJ databases">
        <title>Sequencing the genomes of 1000 actinobacteria strains.</title>
        <authorList>
            <person name="Klenk H.-P."/>
        </authorList>
    </citation>
    <scope>NUCLEOTIDE SEQUENCE [LARGE SCALE GENOMIC DNA]</scope>
    <source>
        <strain evidence="5 6">DSM 18239</strain>
    </source>
</reference>
<gene>
    <name evidence="5" type="ORF">JOE61_003171</name>
</gene>
<evidence type="ECO:0000256" key="3">
    <source>
        <dbReference type="ARBA" id="ARBA00024227"/>
    </source>
</evidence>
<dbReference type="Pfam" id="PF02237">
    <property type="entry name" value="BPL_C"/>
    <property type="match status" value="1"/>
</dbReference>
<dbReference type="PANTHER" id="PTHR12835:SF5">
    <property type="entry name" value="BIOTIN--PROTEIN LIGASE"/>
    <property type="match status" value="1"/>
</dbReference>
<dbReference type="RefSeq" id="WP_307823053.1">
    <property type="nucleotide sequence ID" value="NZ_JACDTV010000001.1"/>
</dbReference>
<dbReference type="NCBIfam" id="TIGR00121">
    <property type="entry name" value="birA_ligase"/>
    <property type="match status" value="1"/>
</dbReference>
<comment type="caution">
    <text evidence="5">The sequence shown here is derived from an EMBL/GenBank/DDBJ whole genome shotgun (WGS) entry which is preliminary data.</text>
</comment>
<keyword evidence="1 5" id="KW-0436">Ligase</keyword>
<dbReference type="GO" id="GO:0004077">
    <property type="term" value="F:biotin--[biotin carboxyl-carrier protein] ligase activity"/>
    <property type="evidence" value="ECO:0007669"/>
    <property type="project" value="UniProtKB-EC"/>
</dbReference>
<dbReference type="InterPro" id="IPR004408">
    <property type="entry name" value="Biotin_CoA_COase_ligase"/>
</dbReference>
<name>A0ABS2MDZ6_9ACTN</name>
<evidence type="ECO:0000313" key="6">
    <source>
        <dbReference type="Proteomes" id="UP000732378"/>
    </source>
</evidence>
<organism evidence="5 6">
    <name type="scientific">Nocardioides salarius</name>
    <dbReference type="NCBI Taxonomy" id="374513"/>
    <lineage>
        <taxon>Bacteria</taxon>
        <taxon>Bacillati</taxon>
        <taxon>Actinomycetota</taxon>
        <taxon>Actinomycetes</taxon>
        <taxon>Propionibacteriales</taxon>
        <taxon>Nocardioidaceae</taxon>
        <taxon>Nocardioides</taxon>
    </lineage>
</organism>
<dbReference type="InterPro" id="IPR004143">
    <property type="entry name" value="BPL_LPL_catalytic"/>
</dbReference>
<dbReference type="SUPFAM" id="SSF55681">
    <property type="entry name" value="Class II aaRS and biotin synthetases"/>
    <property type="match status" value="1"/>
</dbReference>
<protein>
    <recommendedName>
        <fullName evidence="3">biotin--[biotin carboxyl-carrier protein] ligase</fullName>
        <ecNumber evidence="3">6.3.4.15</ecNumber>
    </recommendedName>
</protein>
<dbReference type="PROSITE" id="PS51733">
    <property type="entry name" value="BPL_LPL_CATALYTIC"/>
    <property type="match status" value="1"/>
</dbReference>
<evidence type="ECO:0000256" key="1">
    <source>
        <dbReference type="ARBA" id="ARBA00022598"/>
    </source>
</evidence>
<dbReference type="Gene3D" id="2.30.30.100">
    <property type="match status" value="1"/>
</dbReference>
<dbReference type="PANTHER" id="PTHR12835">
    <property type="entry name" value="BIOTIN PROTEIN LIGASE"/>
    <property type="match status" value="1"/>
</dbReference>
<evidence type="ECO:0000313" key="5">
    <source>
        <dbReference type="EMBL" id="MBM7509357.1"/>
    </source>
</evidence>
<evidence type="ECO:0000259" key="4">
    <source>
        <dbReference type="PROSITE" id="PS51733"/>
    </source>
</evidence>
<keyword evidence="6" id="KW-1185">Reference proteome</keyword>
<keyword evidence="2" id="KW-0092">Biotin</keyword>
<evidence type="ECO:0000256" key="2">
    <source>
        <dbReference type="ARBA" id="ARBA00023267"/>
    </source>
</evidence>
<dbReference type="Gene3D" id="3.30.930.10">
    <property type="entry name" value="Bira Bifunctional Protein, Domain 2"/>
    <property type="match status" value="1"/>
</dbReference>
<dbReference type="InterPro" id="IPR003142">
    <property type="entry name" value="BPL_C"/>
</dbReference>